<gene>
    <name evidence="4" type="ORF">BV87_12645</name>
    <name evidence="5" type="ORF">N5J77_00030</name>
</gene>
<dbReference type="PROSITE" id="PS50110">
    <property type="entry name" value="RESPONSE_REGULATORY"/>
    <property type="match status" value="1"/>
</dbReference>
<proteinExistence type="predicted"/>
<name>A0A2D1R2T4_SPHYA</name>
<evidence type="ECO:0000313" key="6">
    <source>
        <dbReference type="Proteomes" id="UP000037029"/>
    </source>
</evidence>
<accession>A0A2D1R2T4</accession>
<protein>
    <submittedName>
        <fullName evidence="4">Response regulator</fullName>
    </submittedName>
</protein>
<evidence type="ECO:0000256" key="2">
    <source>
        <dbReference type="PROSITE-ProRule" id="PRU00169"/>
    </source>
</evidence>
<evidence type="ECO:0000313" key="4">
    <source>
        <dbReference type="EMBL" id="ATP19165.1"/>
    </source>
</evidence>
<dbReference type="EMBL" id="CP020925">
    <property type="protein sequence ID" value="ATP19165.1"/>
    <property type="molecule type" value="Genomic_DNA"/>
</dbReference>
<dbReference type="AlphaFoldDB" id="A0A2D1R2T4"/>
<reference evidence="5" key="2">
    <citation type="submission" date="2022-09" db="EMBL/GenBank/DDBJ databases">
        <title>Intensive care unit water sources are persistently colonized with multi-drug resistant bacteria and are the site of extensive horizontal gene transfer of antibiotic resistance genes.</title>
        <authorList>
            <person name="Diorio-Toth L."/>
        </authorList>
    </citation>
    <scope>NUCLEOTIDE SEQUENCE</scope>
    <source>
        <strain evidence="5">GD03659</strain>
    </source>
</reference>
<dbReference type="RefSeq" id="WP_004212645.1">
    <property type="nucleotide sequence ID" value="NZ_CP020925.1"/>
</dbReference>
<reference evidence="4 6" key="1">
    <citation type="submission" date="2017-04" db="EMBL/GenBank/DDBJ databases">
        <title>Characterization, genome and methylation analysis of a phthalic acid esters degrading strain Sphingobium yanoikuyae SHJ.</title>
        <authorList>
            <person name="Feng L."/>
        </authorList>
    </citation>
    <scope>NUCLEOTIDE SEQUENCE [LARGE SCALE GENOMIC DNA]</scope>
    <source>
        <strain evidence="4 6">SHJ</strain>
    </source>
</reference>
<dbReference type="EMBL" id="JAOCKX010000001">
    <property type="protein sequence ID" value="MDH2129492.1"/>
    <property type="molecule type" value="Genomic_DNA"/>
</dbReference>
<dbReference type="GO" id="GO:0000160">
    <property type="term" value="P:phosphorelay signal transduction system"/>
    <property type="evidence" value="ECO:0007669"/>
    <property type="project" value="InterPro"/>
</dbReference>
<dbReference type="Gene3D" id="3.40.50.2300">
    <property type="match status" value="1"/>
</dbReference>
<dbReference type="Pfam" id="PF00072">
    <property type="entry name" value="Response_reg"/>
    <property type="match status" value="1"/>
</dbReference>
<dbReference type="SMART" id="SM00448">
    <property type="entry name" value="REC"/>
    <property type="match status" value="1"/>
</dbReference>
<organism evidence="4 6">
    <name type="scientific">Sphingobium yanoikuyae</name>
    <name type="common">Sphingomonas yanoikuyae</name>
    <dbReference type="NCBI Taxonomy" id="13690"/>
    <lineage>
        <taxon>Bacteria</taxon>
        <taxon>Pseudomonadati</taxon>
        <taxon>Pseudomonadota</taxon>
        <taxon>Alphaproteobacteria</taxon>
        <taxon>Sphingomonadales</taxon>
        <taxon>Sphingomonadaceae</taxon>
        <taxon>Sphingobium</taxon>
    </lineage>
</organism>
<feature type="domain" description="Response regulatory" evidence="3">
    <location>
        <begin position="13"/>
        <end position="126"/>
    </location>
</feature>
<dbReference type="SUPFAM" id="SSF52172">
    <property type="entry name" value="CheY-like"/>
    <property type="match status" value="1"/>
</dbReference>
<evidence type="ECO:0000256" key="1">
    <source>
        <dbReference type="ARBA" id="ARBA00022553"/>
    </source>
</evidence>
<dbReference type="PANTHER" id="PTHR44591">
    <property type="entry name" value="STRESS RESPONSE REGULATOR PROTEIN 1"/>
    <property type="match status" value="1"/>
</dbReference>
<dbReference type="Proteomes" id="UP000037029">
    <property type="component" value="Chromosome"/>
</dbReference>
<dbReference type="Proteomes" id="UP001162318">
    <property type="component" value="Unassembled WGS sequence"/>
</dbReference>
<dbReference type="InterPro" id="IPR050595">
    <property type="entry name" value="Bact_response_regulator"/>
</dbReference>
<sequence length="128" mass="13801">MKEDAAHPICREEILVVDDEPLLRMVLVDLFEDAGFRVEEAGDAGEALELLKAHPSIRIVVTDIQMPGSMDGLRLANYIHDAYPPIALIVCSGAISPDGGALPQSAIFMPKPVDHAVLLRTVSKMLSA</sequence>
<dbReference type="PANTHER" id="PTHR44591:SF3">
    <property type="entry name" value="RESPONSE REGULATORY DOMAIN-CONTAINING PROTEIN"/>
    <property type="match status" value="1"/>
</dbReference>
<feature type="modified residue" description="4-aspartylphosphate" evidence="2">
    <location>
        <position position="63"/>
    </location>
</feature>
<keyword evidence="1 2" id="KW-0597">Phosphoprotein</keyword>
<evidence type="ECO:0000259" key="3">
    <source>
        <dbReference type="PROSITE" id="PS50110"/>
    </source>
</evidence>
<dbReference type="InterPro" id="IPR001789">
    <property type="entry name" value="Sig_transdc_resp-reg_receiver"/>
</dbReference>
<evidence type="ECO:0000313" key="5">
    <source>
        <dbReference type="EMBL" id="MDH2129492.1"/>
    </source>
</evidence>
<dbReference type="InterPro" id="IPR011006">
    <property type="entry name" value="CheY-like_superfamily"/>
</dbReference>